<gene>
    <name evidence="1" type="ORF">Pan181_51230</name>
</gene>
<reference evidence="1 2" key="1">
    <citation type="submission" date="2019-02" db="EMBL/GenBank/DDBJ databases">
        <title>Deep-cultivation of Planctomycetes and their phenomic and genomic characterization uncovers novel biology.</title>
        <authorList>
            <person name="Wiegand S."/>
            <person name="Jogler M."/>
            <person name="Boedeker C."/>
            <person name="Pinto D."/>
            <person name="Vollmers J."/>
            <person name="Rivas-Marin E."/>
            <person name="Kohn T."/>
            <person name="Peeters S.H."/>
            <person name="Heuer A."/>
            <person name="Rast P."/>
            <person name="Oberbeckmann S."/>
            <person name="Bunk B."/>
            <person name="Jeske O."/>
            <person name="Meyerdierks A."/>
            <person name="Storesund J.E."/>
            <person name="Kallscheuer N."/>
            <person name="Luecker S."/>
            <person name="Lage O.M."/>
            <person name="Pohl T."/>
            <person name="Merkel B.J."/>
            <person name="Hornburger P."/>
            <person name="Mueller R.-W."/>
            <person name="Bruemmer F."/>
            <person name="Labrenz M."/>
            <person name="Spormann A.M."/>
            <person name="Op den Camp H."/>
            <person name="Overmann J."/>
            <person name="Amann R."/>
            <person name="Jetten M.S.M."/>
            <person name="Mascher T."/>
            <person name="Medema M.H."/>
            <person name="Devos D.P."/>
            <person name="Kaster A.-K."/>
            <person name="Ovreas L."/>
            <person name="Rohde M."/>
            <person name="Galperin M.Y."/>
            <person name="Jogler C."/>
        </authorList>
    </citation>
    <scope>NUCLEOTIDE SEQUENCE [LARGE SCALE GENOMIC DNA]</scope>
    <source>
        <strain evidence="1 2">Pan181</strain>
    </source>
</reference>
<evidence type="ECO:0000313" key="1">
    <source>
        <dbReference type="EMBL" id="QDU58883.1"/>
    </source>
</evidence>
<keyword evidence="2" id="KW-1185">Reference proteome</keyword>
<evidence type="ECO:0000313" key="2">
    <source>
        <dbReference type="Proteomes" id="UP000315750"/>
    </source>
</evidence>
<dbReference type="AlphaFoldDB" id="A0A518AVY8"/>
<dbReference type="EMBL" id="CP036278">
    <property type="protein sequence ID" value="QDU58883.1"/>
    <property type="molecule type" value="Genomic_DNA"/>
</dbReference>
<dbReference type="Proteomes" id="UP000315750">
    <property type="component" value="Chromosome"/>
</dbReference>
<accession>A0A518AVY8</accession>
<proteinExistence type="predicted"/>
<dbReference type="KEGG" id="amuc:Pan181_51230"/>
<organism evidence="1 2">
    <name type="scientific">Aeoliella mucimassa</name>
    <dbReference type="NCBI Taxonomy" id="2527972"/>
    <lineage>
        <taxon>Bacteria</taxon>
        <taxon>Pseudomonadati</taxon>
        <taxon>Planctomycetota</taxon>
        <taxon>Planctomycetia</taxon>
        <taxon>Pirellulales</taxon>
        <taxon>Lacipirellulaceae</taxon>
        <taxon>Aeoliella</taxon>
    </lineage>
</organism>
<name>A0A518AVY8_9BACT</name>
<protein>
    <submittedName>
        <fullName evidence="1">Uncharacterized protein</fullName>
    </submittedName>
</protein>
<sequence>MGEYRIRSKGLRDAQWKLDLIERYCTAPVRNIGNDHVNGHIGFLCYMLWDIFVLYPGNSSAAMMEESVGVMDSAIHSQNDQCITSAIHSLGHWVREVHSARRVLNRWLRSPTTTNAVVIDYAKIAKTGYIL</sequence>